<dbReference type="EMBL" id="FWDM01000002">
    <property type="protein sequence ID" value="SLM09800.1"/>
    <property type="molecule type" value="Genomic_DNA"/>
</dbReference>
<reference evidence="1" key="1">
    <citation type="submission" date="2017-02" db="EMBL/GenBank/DDBJ databases">
        <authorList>
            <person name="Regsiter A."/>
            <person name="William W."/>
        </authorList>
    </citation>
    <scope>NUCLEOTIDE SEQUENCE</scope>
    <source>
        <strain evidence="1">Bib</strain>
    </source>
</reference>
<name>A0A3P3XFC3_9SPIR</name>
<protein>
    <submittedName>
        <fullName evidence="1">Uncharacterized protein</fullName>
    </submittedName>
</protein>
<accession>A0A3P3XFC3</accession>
<proteinExistence type="predicted"/>
<organism evidence="1">
    <name type="scientific">uncultured spirochete</name>
    <dbReference type="NCBI Taxonomy" id="156406"/>
    <lineage>
        <taxon>Bacteria</taxon>
        <taxon>Pseudomonadati</taxon>
        <taxon>Spirochaetota</taxon>
        <taxon>Spirochaetia</taxon>
        <taxon>Spirochaetales</taxon>
        <taxon>environmental samples</taxon>
    </lineage>
</organism>
<dbReference type="AlphaFoldDB" id="A0A3P3XFC3"/>
<sequence>MSIPVEAHRTSSFALFAALFFVLAMIAGCKSGEVKSFAWLDEKGLRLSFRSTAPYAESAGSFTKQGEKQRYILSRSIAIPDGFAFRLKLAAQSSSVDFQVSYGDEKGKNASVLCSMPQTGQVAFILPFEQLKNLQWLEIKLQKFDAQKTSIAEKQPASQNGPSTLLQLQEIRLVPQMRGFRKDADILEISPQFSFQAGKSANRYEIRQPFSSGSEAEKLNQNARLEVVLEGDAGLATLFWGEQKIIYRHSAGASQLVIPFALFGYDPAKVSLEIPVSMQAKVFCADVYPKDNSLFSLDPGLLLYHAPLTEQNYFLARWDLMPDVLLFLFKDYATQDRYLKRLAFFVEKIGFVGRLAPDSEIVNLHGWNAHDYRPEDIARFFDAAASQNFPLAAEEIELRELLLKQGILIKSGSMYLPGKGAIVSITQESPSYLQSKFLVHELSHALFFTDNRYRDLALSLYQNLNDEEKWFLIQYFRWMRYNIDSAYLMANEMQAYLVQQPTRDLEKYFSVTLGERLAQEHPELKQNIESYMQNHLAALVRAANQLNSYLHTAYGFEAGMLFRVR</sequence>
<evidence type="ECO:0000313" key="1">
    <source>
        <dbReference type="EMBL" id="SLM09800.1"/>
    </source>
</evidence>
<gene>
    <name evidence="1" type="ORF">SPIROBIBN47_100030</name>
</gene>